<proteinExistence type="predicted"/>
<dbReference type="GO" id="GO:0016491">
    <property type="term" value="F:oxidoreductase activity"/>
    <property type="evidence" value="ECO:0007669"/>
    <property type="project" value="UniProtKB-KW"/>
</dbReference>
<dbReference type="InterPro" id="IPR042204">
    <property type="entry name" value="2Fe-2S-bd_N"/>
</dbReference>
<gene>
    <name evidence="2" type="ORF">METZ01_LOCUS397101</name>
</gene>
<dbReference type="Pfam" id="PF13510">
    <property type="entry name" value="Fer2_4"/>
    <property type="match status" value="1"/>
</dbReference>
<name>A0A382VCS0_9ZZZZ</name>
<reference evidence="2" key="1">
    <citation type="submission" date="2018-05" db="EMBL/GenBank/DDBJ databases">
        <authorList>
            <person name="Lanie J.A."/>
            <person name="Ng W.-L."/>
            <person name="Kazmierczak K.M."/>
            <person name="Andrzejewski T.M."/>
            <person name="Davidsen T.M."/>
            <person name="Wayne K.J."/>
            <person name="Tettelin H."/>
            <person name="Glass J.I."/>
            <person name="Rusch D."/>
            <person name="Podicherti R."/>
            <person name="Tsui H.-C.T."/>
            <person name="Winkler M.E."/>
        </authorList>
    </citation>
    <scope>NUCLEOTIDE SEQUENCE</scope>
</reference>
<dbReference type="Pfam" id="PF12831">
    <property type="entry name" value="FAD_oxidored"/>
    <property type="match status" value="1"/>
</dbReference>
<dbReference type="EMBL" id="UINC01150927">
    <property type="protein sequence ID" value="SVD44247.1"/>
    <property type="molecule type" value="Genomic_DNA"/>
</dbReference>
<feature type="non-terminal residue" evidence="2">
    <location>
        <position position="199"/>
    </location>
</feature>
<evidence type="ECO:0000313" key="2">
    <source>
        <dbReference type="EMBL" id="SVD44247.1"/>
    </source>
</evidence>
<feature type="non-terminal residue" evidence="2">
    <location>
        <position position="1"/>
    </location>
</feature>
<evidence type="ECO:0008006" key="3">
    <source>
        <dbReference type="Google" id="ProtNLM"/>
    </source>
</evidence>
<dbReference type="Gene3D" id="3.50.50.60">
    <property type="entry name" value="FAD/NAD(P)-binding domain"/>
    <property type="match status" value="1"/>
</dbReference>
<accession>A0A382VCS0</accession>
<keyword evidence="1" id="KW-0560">Oxidoreductase</keyword>
<protein>
    <recommendedName>
        <fullName evidence="3">FAD-dependent oxidoreductase 2 FAD binding domain-containing protein</fullName>
    </recommendedName>
</protein>
<dbReference type="InterPro" id="IPR036188">
    <property type="entry name" value="FAD/NAD-bd_sf"/>
</dbReference>
<dbReference type="AlphaFoldDB" id="A0A382VCS0"/>
<organism evidence="2">
    <name type="scientific">marine metagenome</name>
    <dbReference type="NCBI Taxonomy" id="408172"/>
    <lineage>
        <taxon>unclassified sequences</taxon>
        <taxon>metagenomes</taxon>
        <taxon>ecological metagenomes</taxon>
    </lineage>
</organism>
<dbReference type="Gene3D" id="3.10.20.440">
    <property type="entry name" value="2Fe-2S iron-sulphur cluster binding domain, sarcosine oxidase, alpha subunit, N-terminal domain"/>
    <property type="match status" value="1"/>
</dbReference>
<evidence type="ECO:0000256" key="1">
    <source>
        <dbReference type="ARBA" id="ARBA00023002"/>
    </source>
</evidence>
<sequence>VKQRLAAQPGEWIDRTQELEFRFEGETYKGYAGDVIASALWANGVQMTGRSFKYHRPRGIYSLAGHDANAMFSDGTHTHLRGDSLPLVAGMDLRAVNTFGGLKGDKLNWVELFSRFMPVGFYYKIFHRPAWLFPFHETQIRKIAGLGEINPALPSTTSPKDYAWCDVLVVGGGAAGLEAALAAGRTGARVLLIEQHARL</sequence>
<dbReference type="SUPFAM" id="SSF51905">
    <property type="entry name" value="FAD/NAD(P)-binding domain"/>
    <property type="match status" value="1"/>
</dbReference>